<gene>
    <name evidence="2" type="ORF">NIES593_09010</name>
</gene>
<sequence length="367" mass="42407">MFQAETPFVLFECLYLIVVLCYVFTQSKLVCWLAYSLAGLKYSLSSLESIDIITYEKIYKAVQQFGFEPFMGMEGAYTSLLYLAKIANLSLTLIHGITVIVFLVAVTFLFQVFLPKNKAIVISFFFGFVLVGGELNLYLLRQLLSTAIIFWGMSFLFKNKPFRALVIYLCGFLFHSSTAIYFPLFISGFFRKKITKILIVIGSYLLVFVLASNFELGYELISGLTGQESLYYTKYQAYTSFSGKAGWRDEGSMGLLTIGMILYFIAVNVWNRLYFFRSKIWLFYLFSFTMVIFQFALEAFRLFWISSRLNFISDSLLLISNILISLELIPKKYHQLMIVFSVVAIFWVSVYAIVIGYDRYGLYRFSL</sequence>
<feature type="transmembrane region" description="Helical" evidence="1">
    <location>
        <begin position="251"/>
        <end position="270"/>
    </location>
</feature>
<reference evidence="2 3" key="1">
    <citation type="submission" date="2016-11" db="EMBL/GenBank/DDBJ databases">
        <title>Draft Genome Sequences of Nine Cyanobacterial Strains from Diverse Habitats.</title>
        <authorList>
            <person name="Zhu T."/>
            <person name="Hou S."/>
            <person name="Lu X."/>
            <person name="Hess W.R."/>
        </authorList>
    </citation>
    <scope>NUCLEOTIDE SEQUENCE [LARGE SCALE GENOMIC DNA]</scope>
    <source>
        <strain evidence="2 3">NIES-593</strain>
    </source>
</reference>
<feature type="transmembrane region" description="Helical" evidence="1">
    <location>
        <begin position="336"/>
        <end position="357"/>
    </location>
</feature>
<organism evidence="2 3">
    <name type="scientific">Hydrococcus rivularis NIES-593</name>
    <dbReference type="NCBI Taxonomy" id="1921803"/>
    <lineage>
        <taxon>Bacteria</taxon>
        <taxon>Bacillati</taxon>
        <taxon>Cyanobacteriota</taxon>
        <taxon>Cyanophyceae</taxon>
        <taxon>Pleurocapsales</taxon>
        <taxon>Hydrococcaceae</taxon>
        <taxon>Hydrococcus</taxon>
    </lineage>
</organism>
<dbReference type="OrthoDB" id="10009609at2"/>
<evidence type="ECO:0000313" key="3">
    <source>
        <dbReference type="Proteomes" id="UP000186868"/>
    </source>
</evidence>
<evidence type="ECO:0000256" key="1">
    <source>
        <dbReference type="SAM" id="Phobius"/>
    </source>
</evidence>
<feature type="transmembrane region" description="Helical" evidence="1">
    <location>
        <begin position="165"/>
        <end position="190"/>
    </location>
</feature>
<dbReference type="InterPro" id="IPR049458">
    <property type="entry name" value="EpsG-like"/>
</dbReference>
<feature type="transmembrane region" description="Helical" evidence="1">
    <location>
        <begin position="119"/>
        <end position="138"/>
    </location>
</feature>
<accession>A0A1U7HJP0</accession>
<comment type="caution">
    <text evidence="2">The sequence shown here is derived from an EMBL/GenBank/DDBJ whole genome shotgun (WGS) entry which is preliminary data.</text>
</comment>
<dbReference type="STRING" id="1921803.NIES593_09010"/>
<dbReference type="Pfam" id="PF14897">
    <property type="entry name" value="EpsG"/>
    <property type="match status" value="1"/>
</dbReference>
<feature type="transmembrane region" description="Helical" evidence="1">
    <location>
        <begin position="89"/>
        <end position="113"/>
    </location>
</feature>
<feature type="transmembrane region" description="Helical" evidence="1">
    <location>
        <begin position="282"/>
        <end position="305"/>
    </location>
</feature>
<keyword evidence="3" id="KW-1185">Reference proteome</keyword>
<keyword evidence="1" id="KW-1133">Transmembrane helix</keyword>
<dbReference type="AlphaFoldDB" id="A0A1U7HJP0"/>
<keyword evidence="1" id="KW-0472">Membrane</keyword>
<name>A0A1U7HJP0_9CYAN</name>
<dbReference type="EMBL" id="MRCB01000008">
    <property type="protein sequence ID" value="OKH23787.1"/>
    <property type="molecule type" value="Genomic_DNA"/>
</dbReference>
<proteinExistence type="predicted"/>
<feature type="transmembrane region" description="Helical" evidence="1">
    <location>
        <begin position="197"/>
        <end position="214"/>
    </location>
</feature>
<keyword evidence="1" id="KW-0812">Transmembrane</keyword>
<protein>
    <recommendedName>
        <fullName evidence="4">EpsG family protein</fullName>
    </recommendedName>
</protein>
<feature type="transmembrane region" description="Helical" evidence="1">
    <location>
        <begin position="6"/>
        <end position="25"/>
    </location>
</feature>
<evidence type="ECO:0008006" key="4">
    <source>
        <dbReference type="Google" id="ProtNLM"/>
    </source>
</evidence>
<dbReference type="RefSeq" id="WP_073599259.1">
    <property type="nucleotide sequence ID" value="NZ_MRCB01000008.1"/>
</dbReference>
<evidence type="ECO:0000313" key="2">
    <source>
        <dbReference type="EMBL" id="OKH23787.1"/>
    </source>
</evidence>
<dbReference type="Proteomes" id="UP000186868">
    <property type="component" value="Unassembled WGS sequence"/>
</dbReference>